<evidence type="ECO:0000256" key="3">
    <source>
        <dbReference type="ARBA" id="ARBA00023157"/>
    </source>
</evidence>
<dbReference type="GO" id="GO:0048046">
    <property type="term" value="C:apoplast"/>
    <property type="evidence" value="ECO:0007669"/>
    <property type="project" value="UniProtKB-SubCell"/>
</dbReference>
<dbReference type="PIRSF" id="PIRSF005604">
    <property type="entry name" value="XET"/>
    <property type="match status" value="1"/>
</dbReference>
<keyword evidence="2 7" id="KW-0378">Hydrolase</keyword>
<dbReference type="GO" id="GO:0071555">
    <property type="term" value="P:cell wall organization"/>
    <property type="evidence" value="ECO:0007669"/>
    <property type="project" value="UniProtKB-KW"/>
</dbReference>
<dbReference type="eggNOG" id="KOG0017">
    <property type="taxonomic scope" value="Eukaryota"/>
</dbReference>
<keyword evidence="7" id="KW-0964">Secreted</keyword>
<dbReference type="FunFam" id="2.60.120.200:FF:000025">
    <property type="entry name" value="Xyloglucan endotransglucosylase/hydrolase"/>
    <property type="match status" value="1"/>
</dbReference>
<dbReference type="InterPro" id="IPR044791">
    <property type="entry name" value="Beta-glucanase/XTH"/>
</dbReference>
<evidence type="ECO:0000256" key="2">
    <source>
        <dbReference type="ARBA" id="ARBA00022801"/>
    </source>
</evidence>
<feature type="chain" id="PRO_5005101276" description="Xyloglucan endotransglucosylase/hydrolase" evidence="7">
    <location>
        <begin position="27"/>
        <end position="296"/>
    </location>
</feature>
<gene>
    <name evidence="9" type="ORF">MIMGU_mgv1a010970mg</name>
</gene>
<comment type="subcellular location">
    <subcellularLocation>
        <location evidence="7">Secreted</location>
        <location evidence="7">Cell wall</location>
    </subcellularLocation>
    <subcellularLocation>
        <location evidence="7">Secreted</location>
        <location evidence="7">Extracellular space</location>
        <location evidence="7">Apoplast</location>
    </subcellularLocation>
</comment>
<dbReference type="InterPro" id="IPR000757">
    <property type="entry name" value="Beta-glucanase-like"/>
</dbReference>
<dbReference type="GO" id="GO:0004553">
    <property type="term" value="F:hydrolase activity, hydrolyzing O-glycosyl compounds"/>
    <property type="evidence" value="ECO:0007669"/>
    <property type="project" value="InterPro"/>
</dbReference>
<protein>
    <recommendedName>
        <fullName evidence="7">Xyloglucan endotransglucosylase/hydrolase</fullName>
        <ecNumber evidence="7">2.4.1.207</ecNumber>
    </recommendedName>
</protein>
<evidence type="ECO:0000256" key="6">
    <source>
        <dbReference type="PIRSR" id="PIRSR005604-1"/>
    </source>
</evidence>
<dbReference type="PhylomeDB" id="A0A022RNV3"/>
<keyword evidence="7" id="KW-0732">Signal</keyword>
<comment type="similarity">
    <text evidence="5">Belongs to the glycosyl hydrolase 16 family. XTH group 1 subfamily.</text>
</comment>
<organism evidence="9 10">
    <name type="scientific">Erythranthe guttata</name>
    <name type="common">Yellow monkey flower</name>
    <name type="synonym">Mimulus guttatus</name>
    <dbReference type="NCBI Taxonomy" id="4155"/>
    <lineage>
        <taxon>Eukaryota</taxon>
        <taxon>Viridiplantae</taxon>
        <taxon>Streptophyta</taxon>
        <taxon>Embryophyta</taxon>
        <taxon>Tracheophyta</taxon>
        <taxon>Spermatophyta</taxon>
        <taxon>Magnoliopsida</taxon>
        <taxon>eudicotyledons</taxon>
        <taxon>Gunneridae</taxon>
        <taxon>Pentapetalae</taxon>
        <taxon>asterids</taxon>
        <taxon>lamiids</taxon>
        <taxon>Lamiales</taxon>
        <taxon>Phrymaceae</taxon>
        <taxon>Erythranthe</taxon>
    </lineage>
</organism>
<dbReference type="InterPro" id="IPR016455">
    <property type="entry name" value="XTH"/>
</dbReference>
<keyword evidence="7" id="KW-0052">Apoplast</keyword>
<keyword evidence="7" id="KW-0134">Cell wall</keyword>
<keyword evidence="3" id="KW-1015">Disulfide bond</keyword>
<dbReference type="Pfam" id="PF06955">
    <property type="entry name" value="XET_C"/>
    <property type="match status" value="1"/>
</dbReference>
<feature type="domain" description="GH16" evidence="8">
    <location>
        <begin position="14"/>
        <end position="220"/>
    </location>
</feature>
<dbReference type="InterPro" id="IPR013320">
    <property type="entry name" value="ConA-like_dom_sf"/>
</dbReference>
<dbReference type="CDD" id="cd02176">
    <property type="entry name" value="GH16_XET"/>
    <property type="match status" value="1"/>
</dbReference>
<dbReference type="SUPFAM" id="SSF49899">
    <property type="entry name" value="Concanavalin A-like lectins/glucanases"/>
    <property type="match status" value="1"/>
</dbReference>
<evidence type="ECO:0000259" key="8">
    <source>
        <dbReference type="PROSITE" id="PS51762"/>
    </source>
</evidence>
<comment type="PTM">
    <text evidence="7">Contains at least one intrachain disulfide bond essential for its enzymatic activity.</text>
</comment>
<keyword evidence="1 7" id="KW-0808">Transferase</keyword>
<dbReference type="EMBL" id="KI630394">
    <property type="protein sequence ID" value="EYU40615.1"/>
    <property type="molecule type" value="Genomic_DNA"/>
</dbReference>
<feature type="active site" description="Proton donor" evidence="6">
    <location>
        <position position="111"/>
    </location>
</feature>
<evidence type="ECO:0000256" key="7">
    <source>
        <dbReference type="RuleBase" id="RU361120"/>
    </source>
</evidence>
<evidence type="ECO:0000256" key="5">
    <source>
        <dbReference type="ARBA" id="ARBA00038488"/>
    </source>
</evidence>
<evidence type="ECO:0000313" key="9">
    <source>
        <dbReference type="EMBL" id="EYU40615.1"/>
    </source>
</evidence>
<dbReference type="SMR" id="A0A022RNV3"/>
<comment type="function">
    <text evidence="7">Catalyzes xyloglucan endohydrolysis (XEH) and/or endotransglycosylation (XET). Cleaves and religates xyloglucan polymers, an essential constituent of the primary cell wall, and thereby participates in cell wall construction of growing tissues.</text>
</comment>
<dbReference type="Pfam" id="PF00722">
    <property type="entry name" value="Glyco_hydro_16"/>
    <property type="match status" value="1"/>
</dbReference>
<dbReference type="InterPro" id="IPR010713">
    <property type="entry name" value="XET_C"/>
</dbReference>
<dbReference type="InterPro" id="IPR008264">
    <property type="entry name" value="Beta_glucanase"/>
</dbReference>
<dbReference type="EC" id="2.4.1.207" evidence="7"/>
<dbReference type="GO" id="GO:0016762">
    <property type="term" value="F:xyloglucan:xyloglucosyl transferase activity"/>
    <property type="evidence" value="ECO:0007669"/>
    <property type="project" value="UniProtKB-EC"/>
</dbReference>
<reference evidence="9 10" key="1">
    <citation type="journal article" date="2013" name="Proc. Natl. Acad. Sci. U.S.A.">
        <title>Fine-scale variation in meiotic recombination in Mimulus inferred from population shotgun sequencing.</title>
        <authorList>
            <person name="Hellsten U."/>
            <person name="Wright K.M."/>
            <person name="Jenkins J."/>
            <person name="Shu S."/>
            <person name="Yuan Y."/>
            <person name="Wessler S.R."/>
            <person name="Schmutz J."/>
            <person name="Willis J.H."/>
            <person name="Rokhsar D.S."/>
        </authorList>
    </citation>
    <scope>NUCLEOTIDE SEQUENCE [LARGE SCALE GENOMIC DNA]</scope>
    <source>
        <strain evidence="10">cv. DUN x IM62</strain>
    </source>
</reference>
<keyword evidence="7" id="KW-0961">Cell wall biogenesis/degradation</keyword>
<accession>A0A022RNV3</accession>
<feature type="signal peptide" evidence="7">
    <location>
        <begin position="1"/>
        <end position="26"/>
    </location>
</feature>
<dbReference type="Gene3D" id="2.60.120.200">
    <property type="match status" value="1"/>
</dbReference>
<feature type="active site" description="Nucleophile" evidence="6">
    <location>
        <position position="107"/>
    </location>
</feature>
<dbReference type="PANTHER" id="PTHR31062">
    <property type="entry name" value="XYLOGLUCAN ENDOTRANSGLUCOSYLASE/HYDROLASE PROTEIN 8-RELATED"/>
    <property type="match status" value="1"/>
</dbReference>
<evidence type="ECO:0000256" key="4">
    <source>
        <dbReference type="ARBA" id="ARBA00023295"/>
    </source>
</evidence>
<evidence type="ECO:0000313" key="10">
    <source>
        <dbReference type="Proteomes" id="UP000030748"/>
    </source>
</evidence>
<dbReference type="PRINTS" id="PR00737">
    <property type="entry name" value="GLHYDRLASE16"/>
</dbReference>
<sequence>MNYYGLRFFAVLLVLFGVVMISGVESGDVAFDTNYNVVWGDYKHASVLKHGRQARLSLDAQSGGGFVCKQQYGSGFFNMRIKLAGRNTAGVVTAFYLASSGNYGHDELDFEFLGDKEGKPIRLQTNVFANGKGNREQKVVLWFDPAADYHDYKILWNHRLIAFYVDDIPIRAFRNNKKIGVEYPTQAMQIHVSIWNGDSWATDGGRTKINWTYAPFTAHFQSFNVDGCPSTNGRRKCHSASSYWWNQRKYWNFNRTMRRKYQIVRDKFMNYDYCNDTTRHPTTPPECAPNHFKNKH</sequence>
<name>A0A022RNV3_ERYGU</name>
<keyword evidence="4 7" id="KW-0326">Glycosidase</keyword>
<evidence type="ECO:0000256" key="1">
    <source>
        <dbReference type="ARBA" id="ARBA00022679"/>
    </source>
</evidence>
<proteinExistence type="inferred from homology"/>
<dbReference type="PROSITE" id="PS51762">
    <property type="entry name" value="GH16_2"/>
    <property type="match status" value="1"/>
</dbReference>
<dbReference type="GO" id="GO:0010411">
    <property type="term" value="P:xyloglucan metabolic process"/>
    <property type="evidence" value="ECO:0007669"/>
    <property type="project" value="InterPro"/>
</dbReference>
<dbReference type="Proteomes" id="UP000030748">
    <property type="component" value="Unassembled WGS sequence"/>
</dbReference>
<keyword evidence="10" id="KW-1185">Reference proteome</keyword>
<dbReference type="STRING" id="4155.A0A022RNV3"/>
<dbReference type="GO" id="GO:0042546">
    <property type="term" value="P:cell wall biogenesis"/>
    <property type="evidence" value="ECO:0007669"/>
    <property type="project" value="InterPro"/>
</dbReference>
<dbReference type="AlphaFoldDB" id="A0A022RNV3"/>